<evidence type="ECO:0000313" key="2">
    <source>
        <dbReference type="Proteomes" id="UP001139981"/>
    </source>
</evidence>
<sequence length="252" mass="28039">MAYALTAGRMVANLEEPAVLNCLARHISRKCVIRPVFSYMFEQFIDLGHTELPVIDDALQFQIYSTVHEVMTKVHGPDLELPYVMFTTLFAIIETNEKIVQGIAEAGGTVGDICTTVYDRSDSDNDSDKSRSETSLSEPMLGKEVLGLLDWDFAAAIGYLLAHRFHESDVKVTEMRAKLGALAFGVDASVGQPFPPILPLQDTGLHQFVHHYVAAIYCRWPHGFAYMVIDEAVDAYNVIIQNIREELGLSLT</sequence>
<comment type="caution">
    <text evidence="1">The sequence shown here is derived from an EMBL/GenBank/DDBJ whole genome shotgun (WGS) entry which is preliminary data.</text>
</comment>
<protein>
    <submittedName>
        <fullName evidence="1">Uncharacterized protein</fullName>
    </submittedName>
</protein>
<name>A0ACC1LX85_9FUNG</name>
<evidence type="ECO:0000313" key="1">
    <source>
        <dbReference type="EMBL" id="KAJ2888513.1"/>
    </source>
</evidence>
<keyword evidence="2" id="KW-1185">Reference proteome</keyword>
<accession>A0ACC1LX85</accession>
<proteinExistence type="predicted"/>
<gene>
    <name evidence="1" type="ORF">IWW38_004922</name>
</gene>
<dbReference type="Proteomes" id="UP001139981">
    <property type="component" value="Unassembled WGS sequence"/>
</dbReference>
<dbReference type="EMBL" id="JANBVB010002021">
    <property type="protein sequence ID" value="KAJ2888513.1"/>
    <property type="molecule type" value="Genomic_DNA"/>
</dbReference>
<reference evidence="1" key="1">
    <citation type="submission" date="2022-07" db="EMBL/GenBank/DDBJ databases">
        <title>Phylogenomic reconstructions and comparative analyses of Kickxellomycotina fungi.</title>
        <authorList>
            <person name="Reynolds N.K."/>
            <person name="Stajich J.E."/>
            <person name="Barry K."/>
            <person name="Grigoriev I.V."/>
            <person name="Crous P."/>
            <person name="Smith M.E."/>
        </authorList>
    </citation>
    <scope>NUCLEOTIDE SEQUENCE</scope>
    <source>
        <strain evidence="1">CBS 190363</strain>
    </source>
</reference>
<organism evidence="1 2">
    <name type="scientific">Coemansia aciculifera</name>
    <dbReference type="NCBI Taxonomy" id="417176"/>
    <lineage>
        <taxon>Eukaryota</taxon>
        <taxon>Fungi</taxon>
        <taxon>Fungi incertae sedis</taxon>
        <taxon>Zoopagomycota</taxon>
        <taxon>Kickxellomycotina</taxon>
        <taxon>Kickxellomycetes</taxon>
        <taxon>Kickxellales</taxon>
        <taxon>Kickxellaceae</taxon>
        <taxon>Coemansia</taxon>
    </lineage>
</organism>